<dbReference type="Proteomes" id="UP001174909">
    <property type="component" value="Unassembled WGS sequence"/>
</dbReference>
<dbReference type="GO" id="GO:0005886">
    <property type="term" value="C:plasma membrane"/>
    <property type="evidence" value="ECO:0007669"/>
    <property type="project" value="TreeGrafter"/>
</dbReference>
<organism evidence="2 3">
    <name type="scientific">Geodia barretti</name>
    <name type="common">Barrett's horny sponge</name>
    <dbReference type="NCBI Taxonomy" id="519541"/>
    <lineage>
        <taxon>Eukaryota</taxon>
        <taxon>Metazoa</taxon>
        <taxon>Porifera</taxon>
        <taxon>Demospongiae</taxon>
        <taxon>Heteroscleromorpha</taxon>
        <taxon>Tetractinellida</taxon>
        <taxon>Astrophorina</taxon>
        <taxon>Geodiidae</taxon>
        <taxon>Geodia</taxon>
    </lineage>
</organism>
<dbReference type="GO" id="GO:0004714">
    <property type="term" value="F:transmembrane receptor protein tyrosine kinase activity"/>
    <property type="evidence" value="ECO:0007669"/>
    <property type="project" value="TreeGrafter"/>
</dbReference>
<dbReference type="PANTHER" id="PTHR24416">
    <property type="entry name" value="TYROSINE-PROTEIN KINASE RECEPTOR"/>
    <property type="match status" value="1"/>
</dbReference>
<dbReference type="InterPro" id="IPR011009">
    <property type="entry name" value="Kinase-like_dom_sf"/>
</dbReference>
<dbReference type="SUPFAM" id="SSF56112">
    <property type="entry name" value="Protein kinase-like (PK-like)"/>
    <property type="match status" value="1"/>
</dbReference>
<evidence type="ECO:0000313" key="2">
    <source>
        <dbReference type="EMBL" id="CAI8052875.1"/>
    </source>
</evidence>
<dbReference type="PROSITE" id="PS50011">
    <property type="entry name" value="PROTEIN_KINASE_DOM"/>
    <property type="match status" value="1"/>
</dbReference>
<reference evidence="2" key="1">
    <citation type="submission" date="2023-03" db="EMBL/GenBank/DDBJ databases">
        <authorList>
            <person name="Steffen K."/>
            <person name="Cardenas P."/>
        </authorList>
    </citation>
    <scope>NUCLEOTIDE SEQUENCE</scope>
</reference>
<proteinExistence type="predicted"/>
<dbReference type="InterPro" id="IPR050122">
    <property type="entry name" value="RTK"/>
</dbReference>
<dbReference type="Gene3D" id="1.10.510.10">
    <property type="entry name" value="Transferase(Phosphotransferase) domain 1"/>
    <property type="match status" value="1"/>
</dbReference>
<dbReference type="Pfam" id="PF07714">
    <property type="entry name" value="PK_Tyr_Ser-Thr"/>
    <property type="match status" value="1"/>
</dbReference>
<dbReference type="PANTHER" id="PTHR24416:SF617">
    <property type="entry name" value="RET ONCOGENE, ISOFORM A"/>
    <property type="match status" value="1"/>
</dbReference>
<dbReference type="GO" id="GO:0043235">
    <property type="term" value="C:receptor complex"/>
    <property type="evidence" value="ECO:0007669"/>
    <property type="project" value="TreeGrafter"/>
</dbReference>
<comment type="caution">
    <text evidence="2">The sequence shown here is derived from an EMBL/GenBank/DDBJ whole genome shotgun (WGS) entry which is preliminary data.</text>
</comment>
<dbReference type="EMBL" id="CASHTH010004047">
    <property type="protein sequence ID" value="CAI8052875.1"/>
    <property type="molecule type" value="Genomic_DNA"/>
</dbReference>
<dbReference type="InterPro" id="IPR000719">
    <property type="entry name" value="Prot_kinase_dom"/>
</dbReference>
<dbReference type="GO" id="GO:0005524">
    <property type="term" value="F:ATP binding"/>
    <property type="evidence" value="ECO:0007669"/>
    <property type="project" value="InterPro"/>
</dbReference>
<evidence type="ECO:0000313" key="3">
    <source>
        <dbReference type="Proteomes" id="UP001174909"/>
    </source>
</evidence>
<evidence type="ECO:0000259" key="1">
    <source>
        <dbReference type="PROSITE" id="PS50011"/>
    </source>
</evidence>
<feature type="domain" description="Protein kinase" evidence="1">
    <location>
        <begin position="1"/>
        <end position="98"/>
    </location>
</feature>
<dbReference type="InterPro" id="IPR001245">
    <property type="entry name" value="Ser-Thr/Tyr_kinase_cat_dom"/>
</dbReference>
<dbReference type="PROSITE" id="PS00109">
    <property type="entry name" value="PROTEIN_KINASE_TYR"/>
    <property type="match status" value="1"/>
</dbReference>
<dbReference type="GO" id="GO:0007169">
    <property type="term" value="P:cell surface receptor protein tyrosine kinase signaling pathway"/>
    <property type="evidence" value="ECO:0007669"/>
    <property type="project" value="TreeGrafter"/>
</dbReference>
<keyword evidence="2" id="KW-0675">Receptor</keyword>
<accession>A0AA35TR33</accession>
<dbReference type="AlphaFoldDB" id="A0AA35TR33"/>
<protein>
    <submittedName>
        <fullName evidence="2">Neurotrophin receptor LTRK 1</fullName>
    </submittedName>
</protein>
<sequence length="98" mass="11001">MPFMTNGSVLEFVRHHKDSLLCISEESKVDLSRKKLLKICHQISKGMEYLALQSLVHRDLAARNCMIDQSGVIKVADFGLTEDMYGAKYLPSAGEERG</sequence>
<gene>
    <name evidence="2" type="ORF">GBAR_LOCUS28933</name>
</gene>
<name>A0AA35TR33_GEOBA</name>
<dbReference type="InterPro" id="IPR008266">
    <property type="entry name" value="Tyr_kinase_AS"/>
</dbReference>
<keyword evidence="3" id="KW-1185">Reference proteome</keyword>